<keyword evidence="5" id="KW-0732">Signal</keyword>
<protein>
    <submittedName>
        <fullName evidence="8">Probable serine/threonine-protein kinase At1g01540</fullName>
    </submittedName>
</protein>
<dbReference type="PROSITE" id="PS00108">
    <property type="entry name" value="PROTEIN_KINASE_ST"/>
    <property type="match status" value="1"/>
</dbReference>
<dbReference type="GO" id="GO:0004672">
    <property type="term" value="F:protein kinase activity"/>
    <property type="evidence" value="ECO:0007669"/>
    <property type="project" value="InterPro"/>
</dbReference>
<evidence type="ECO:0000256" key="5">
    <source>
        <dbReference type="SAM" id="SignalP"/>
    </source>
</evidence>
<dbReference type="InterPro" id="IPR008271">
    <property type="entry name" value="Ser/Thr_kinase_AS"/>
</dbReference>
<evidence type="ECO:0000313" key="8">
    <source>
        <dbReference type="RefSeq" id="XP_020100260.1"/>
    </source>
</evidence>
<evidence type="ECO:0000313" key="7">
    <source>
        <dbReference type="Proteomes" id="UP000515123"/>
    </source>
</evidence>
<dbReference type="InterPro" id="IPR000719">
    <property type="entry name" value="Prot_kinase_dom"/>
</dbReference>
<dbReference type="Gene3D" id="3.30.200.20">
    <property type="entry name" value="Phosphorylase Kinase, domain 1"/>
    <property type="match status" value="1"/>
</dbReference>
<dbReference type="Gene3D" id="1.10.510.10">
    <property type="entry name" value="Transferase(Phosphotransferase) domain 1"/>
    <property type="match status" value="1"/>
</dbReference>
<reference evidence="7" key="1">
    <citation type="journal article" date="2015" name="Nat. Genet.">
        <title>The pineapple genome and the evolution of CAM photosynthesis.</title>
        <authorList>
            <person name="Ming R."/>
            <person name="VanBuren R."/>
            <person name="Wai C.M."/>
            <person name="Tang H."/>
            <person name="Schatz M.C."/>
            <person name="Bowers J.E."/>
            <person name="Lyons E."/>
            <person name="Wang M.L."/>
            <person name="Chen J."/>
            <person name="Biggers E."/>
            <person name="Zhang J."/>
            <person name="Huang L."/>
            <person name="Zhang L."/>
            <person name="Miao W."/>
            <person name="Zhang J."/>
            <person name="Ye Z."/>
            <person name="Miao C."/>
            <person name="Lin Z."/>
            <person name="Wang H."/>
            <person name="Zhou H."/>
            <person name="Yim W.C."/>
            <person name="Priest H.D."/>
            <person name="Zheng C."/>
            <person name="Woodhouse M."/>
            <person name="Edger P.P."/>
            <person name="Guyot R."/>
            <person name="Guo H.B."/>
            <person name="Guo H."/>
            <person name="Zheng G."/>
            <person name="Singh R."/>
            <person name="Sharma A."/>
            <person name="Min X."/>
            <person name="Zheng Y."/>
            <person name="Lee H."/>
            <person name="Gurtowski J."/>
            <person name="Sedlazeck F.J."/>
            <person name="Harkess A."/>
            <person name="McKain M.R."/>
            <person name="Liao Z."/>
            <person name="Fang J."/>
            <person name="Liu J."/>
            <person name="Zhang X."/>
            <person name="Zhang Q."/>
            <person name="Hu W."/>
            <person name="Qin Y."/>
            <person name="Wang K."/>
            <person name="Chen L.Y."/>
            <person name="Shirley N."/>
            <person name="Lin Y.R."/>
            <person name="Liu L.Y."/>
            <person name="Hernandez A.G."/>
            <person name="Wright C.L."/>
            <person name="Bulone V."/>
            <person name="Tuskan G.A."/>
            <person name="Heath K."/>
            <person name="Zee F."/>
            <person name="Moore P.H."/>
            <person name="Sunkar R."/>
            <person name="Leebens-Mack J.H."/>
            <person name="Mockler T."/>
            <person name="Bennetzen J.L."/>
            <person name="Freeling M."/>
            <person name="Sankoff D."/>
            <person name="Paterson A.H."/>
            <person name="Zhu X."/>
            <person name="Yang X."/>
            <person name="Smith J.A."/>
            <person name="Cushman J.C."/>
            <person name="Paull R.E."/>
            <person name="Yu Q."/>
        </authorList>
    </citation>
    <scope>NUCLEOTIDE SEQUENCE [LARGE SCALE GENOMIC DNA]</scope>
    <source>
        <strain evidence="7">cv. F153</strain>
    </source>
</reference>
<organism evidence="7 8">
    <name type="scientific">Ananas comosus</name>
    <name type="common">Pineapple</name>
    <name type="synonym">Ananas ananas</name>
    <dbReference type="NCBI Taxonomy" id="4615"/>
    <lineage>
        <taxon>Eukaryota</taxon>
        <taxon>Viridiplantae</taxon>
        <taxon>Streptophyta</taxon>
        <taxon>Embryophyta</taxon>
        <taxon>Tracheophyta</taxon>
        <taxon>Spermatophyta</taxon>
        <taxon>Magnoliopsida</taxon>
        <taxon>Liliopsida</taxon>
        <taxon>Poales</taxon>
        <taxon>Bromeliaceae</taxon>
        <taxon>Bromelioideae</taxon>
        <taxon>Ananas</taxon>
    </lineage>
</organism>
<keyword evidence="8" id="KW-0808">Transferase</keyword>
<dbReference type="AlphaFoldDB" id="A0A6P5G4S8"/>
<dbReference type="SUPFAM" id="SSF56112">
    <property type="entry name" value="Protein kinase-like (PK-like)"/>
    <property type="match status" value="1"/>
</dbReference>
<feature type="region of interest" description="Disordered" evidence="3">
    <location>
        <begin position="248"/>
        <end position="267"/>
    </location>
</feature>
<dbReference type="RefSeq" id="XP_020100260.1">
    <property type="nucleotide sequence ID" value="XM_020244671.1"/>
</dbReference>
<dbReference type="InterPro" id="IPR011009">
    <property type="entry name" value="Kinase-like_dom_sf"/>
</dbReference>
<dbReference type="Proteomes" id="UP000515123">
    <property type="component" value="Linkage group 12"/>
</dbReference>
<evidence type="ECO:0000256" key="3">
    <source>
        <dbReference type="SAM" id="MobiDB-lite"/>
    </source>
</evidence>
<evidence type="ECO:0000256" key="2">
    <source>
        <dbReference type="ARBA" id="ARBA00022840"/>
    </source>
</evidence>
<dbReference type="Gramene" id="Aco000580.1.mrna1">
    <property type="protein sequence ID" value="Aco000580.1.mrna1.cds1"/>
    <property type="gene ID" value="Aco000580.1.path1"/>
</dbReference>
<dbReference type="PANTHER" id="PTHR47989:SF47">
    <property type="entry name" value="SERINE_THREONINE-PROTEIN KINASE PBL28-RELATED"/>
    <property type="match status" value="1"/>
</dbReference>
<feature type="chain" id="PRO_5027806771" evidence="5">
    <location>
        <begin position="27"/>
        <end position="672"/>
    </location>
</feature>
<reference evidence="8" key="2">
    <citation type="submission" date="2025-08" db="UniProtKB">
        <authorList>
            <consortium name="RefSeq"/>
        </authorList>
    </citation>
    <scope>IDENTIFICATION</scope>
    <source>
        <tissue evidence="8">Leaf</tissue>
    </source>
</reference>
<dbReference type="InterPro" id="IPR043891">
    <property type="entry name" value="SPARK"/>
</dbReference>
<evidence type="ECO:0000256" key="1">
    <source>
        <dbReference type="ARBA" id="ARBA00022741"/>
    </source>
</evidence>
<dbReference type="GeneID" id="109718425"/>
<dbReference type="PANTHER" id="PTHR47989">
    <property type="entry name" value="OS01G0750732 PROTEIN"/>
    <property type="match status" value="1"/>
</dbReference>
<proteinExistence type="predicted"/>
<sequence>MMLRRCGYRFFVVVVAIVVLLVVAAALSEASGGNATCPYDIAEASGMIPAACYANATNAAASAATSCCWFVVGSYIFAAARYANLSGAAFLPAADSSACSSAFSSFLLGSGLASPSLFNGSCDLSSSSSSTGGGGDLAAGARPCQYASVSELRAAAPAALDNATALCAGPSASPDLVADQAGCAACQTAVIGLTFALLGAAGPSAEPVPCGMAATIGVWSRSRPSLPRFRSYALCMVQVLENVNTLGGGDFVPSPPPPPTPPHTASSRSVKIAAGSAAAALASVAAIVLLSISIYSAHRRRSSVADDQAPAAGAAPVLPTDGLYIFTEAELQQATEGYDDRLLLGEGGAGKVYLGRLPSGQHVAIKRIYRDRKIAEFYREVEILAKLRHRNLTTLLGYCAAGRGRHVALVYEYMAGGNLSRALFGGELAWRRRLRIAADVAEGLVYLHEFPEGAVVHRDVKPTNVLLSAAAADAAAKLSDFGVSRMVPHEGTHVSTEVRGTMGYVDPESFCVGHVSEAADVYSFGVVLLELVTGMRAVVPTPSGGAESIVHAAHAAVQHFRAGSDGADDAEEGAVGSIVDPRLGAGWDRASVAAVFRLACRCVRPYKNERPRMAEVLAALKATLADLEARSEGRAAAAAASEPSVTDESSSSSSSAPSASRTSTASAHGWSS</sequence>
<feature type="region of interest" description="Disordered" evidence="3">
    <location>
        <begin position="631"/>
        <end position="672"/>
    </location>
</feature>
<name>A0A6P5G4S8_ANACO</name>
<keyword evidence="7" id="KW-1185">Reference proteome</keyword>
<feature type="domain" description="Protein kinase" evidence="6">
    <location>
        <begin position="338"/>
        <end position="624"/>
    </location>
</feature>
<keyword evidence="4" id="KW-1133">Transmembrane helix</keyword>
<dbReference type="OrthoDB" id="4062651at2759"/>
<keyword evidence="2" id="KW-0067">ATP-binding</keyword>
<feature type="transmembrane region" description="Helical" evidence="4">
    <location>
        <begin position="272"/>
        <end position="295"/>
    </location>
</feature>
<feature type="compositionally biased region" description="Low complexity" evidence="3">
    <location>
        <begin position="634"/>
        <end position="672"/>
    </location>
</feature>
<dbReference type="GO" id="GO:0005524">
    <property type="term" value="F:ATP binding"/>
    <property type="evidence" value="ECO:0007669"/>
    <property type="project" value="UniProtKB-KW"/>
</dbReference>
<keyword evidence="8" id="KW-0418">Kinase</keyword>
<dbReference type="PROSITE" id="PS50011">
    <property type="entry name" value="PROTEIN_KINASE_DOM"/>
    <property type="match status" value="1"/>
</dbReference>
<keyword evidence="4" id="KW-0812">Transmembrane</keyword>
<feature type="signal peptide" evidence="5">
    <location>
        <begin position="1"/>
        <end position="26"/>
    </location>
</feature>
<evidence type="ECO:0000259" key="6">
    <source>
        <dbReference type="PROSITE" id="PS50011"/>
    </source>
</evidence>
<keyword evidence="4" id="KW-0472">Membrane</keyword>
<feature type="compositionally biased region" description="Pro residues" evidence="3">
    <location>
        <begin position="253"/>
        <end position="262"/>
    </location>
</feature>
<gene>
    <name evidence="8" type="primary">LOC109718425</name>
</gene>
<evidence type="ECO:0000256" key="4">
    <source>
        <dbReference type="SAM" id="Phobius"/>
    </source>
</evidence>
<dbReference type="Pfam" id="PF19160">
    <property type="entry name" value="SPARK"/>
    <property type="match status" value="1"/>
</dbReference>
<dbReference type="Pfam" id="PF00069">
    <property type="entry name" value="Pkinase"/>
    <property type="match status" value="1"/>
</dbReference>
<accession>A0A6P5G4S8</accession>
<dbReference type="SMART" id="SM00220">
    <property type="entry name" value="S_TKc"/>
    <property type="match status" value="1"/>
</dbReference>
<keyword evidence="1" id="KW-0547">Nucleotide-binding</keyword>